<reference evidence="2" key="1">
    <citation type="submission" date="2019-08" db="EMBL/GenBank/DDBJ databases">
        <title>Comparative genome analysis confer to the adaptation heavy metal polluted environment.</title>
        <authorList>
            <person name="Li Y."/>
        </authorList>
    </citation>
    <scope>NUCLEOTIDE SEQUENCE [LARGE SCALE GENOMIC DNA]</scope>
    <source>
        <strain evidence="2">P1</strain>
    </source>
</reference>
<accession>A0A5C1I4E1</accession>
<dbReference type="EMBL" id="CP043450">
    <property type="protein sequence ID" value="QEM12190.1"/>
    <property type="molecule type" value="Genomic_DNA"/>
</dbReference>
<sequence length="144" mass="16318">MDHLDSVKIKFTISQETNLDPQNLKETIVEVLTNSGYKVIRVTDSMIMFDDTGDNRWSLRGEKGFKMMQEGQFEILTSEKGATIQLTYYFDVFFEIILLSICLLGAIFGALPALIVGFTLLIQFLLKINIIKGVVNEMLLDILC</sequence>
<dbReference type="OrthoDB" id="10002809at2"/>
<dbReference type="Proteomes" id="UP000251402">
    <property type="component" value="Chromosome"/>
</dbReference>
<keyword evidence="1" id="KW-0472">Membrane</keyword>
<gene>
    <name evidence="2" type="ORF">DEO27_019915</name>
</gene>
<dbReference type="RefSeq" id="WP_146750106.1">
    <property type="nucleotide sequence ID" value="NZ_CP043450.1"/>
</dbReference>
<feature type="transmembrane region" description="Helical" evidence="1">
    <location>
        <begin position="96"/>
        <end position="122"/>
    </location>
</feature>
<dbReference type="KEGG" id="mrub:DEO27_019915"/>
<evidence type="ECO:0000256" key="1">
    <source>
        <dbReference type="SAM" id="Phobius"/>
    </source>
</evidence>
<keyword evidence="1" id="KW-1133">Transmembrane helix</keyword>
<proteinExistence type="predicted"/>
<protein>
    <submittedName>
        <fullName evidence="2">Uncharacterized protein</fullName>
    </submittedName>
</protein>
<dbReference type="AlphaFoldDB" id="A0A5C1I4E1"/>
<evidence type="ECO:0000313" key="2">
    <source>
        <dbReference type="EMBL" id="QEM12190.1"/>
    </source>
</evidence>
<organism evidence="2 3">
    <name type="scientific">Mucilaginibacter rubeus</name>
    <dbReference type="NCBI Taxonomy" id="2027860"/>
    <lineage>
        <taxon>Bacteria</taxon>
        <taxon>Pseudomonadati</taxon>
        <taxon>Bacteroidota</taxon>
        <taxon>Sphingobacteriia</taxon>
        <taxon>Sphingobacteriales</taxon>
        <taxon>Sphingobacteriaceae</taxon>
        <taxon>Mucilaginibacter</taxon>
    </lineage>
</organism>
<evidence type="ECO:0000313" key="3">
    <source>
        <dbReference type="Proteomes" id="UP000251402"/>
    </source>
</evidence>
<keyword evidence="3" id="KW-1185">Reference proteome</keyword>
<keyword evidence="1" id="KW-0812">Transmembrane</keyword>
<name>A0A5C1I4E1_9SPHI</name>